<dbReference type="RefSeq" id="WP_110341192.1">
    <property type="nucleotide sequence ID" value="NZ_JBHVKT010000047.1"/>
</dbReference>
<protein>
    <recommendedName>
        <fullName evidence="4">DUF2892 domain-containing protein</fullName>
    </recommendedName>
</protein>
<sequence>MREHTATAVQVELDQELSARIRHYAERLTSADGQEAITARIGKLEQETDVERALEVSAATLGLAGTLLAAAHHRRWLWLAGIVTAFLLQHRLQGWCPPIAVFRRLGARTRAEIDAERYALKLLRGDFGDPPASEEEPVALAGRARSVSRRPPR</sequence>
<keyword evidence="3" id="KW-1185">Reference proteome</keyword>
<organism evidence="2 3">
    <name type="scientific">Prauserella flavalba</name>
    <dbReference type="NCBI Taxonomy" id="1477506"/>
    <lineage>
        <taxon>Bacteria</taxon>
        <taxon>Bacillati</taxon>
        <taxon>Actinomycetota</taxon>
        <taxon>Actinomycetes</taxon>
        <taxon>Pseudonocardiales</taxon>
        <taxon>Pseudonocardiaceae</taxon>
        <taxon>Prauserella</taxon>
    </lineage>
</organism>
<evidence type="ECO:0000313" key="2">
    <source>
        <dbReference type="EMBL" id="PXY25535.1"/>
    </source>
</evidence>
<evidence type="ECO:0008006" key="4">
    <source>
        <dbReference type="Google" id="ProtNLM"/>
    </source>
</evidence>
<evidence type="ECO:0000256" key="1">
    <source>
        <dbReference type="SAM" id="MobiDB-lite"/>
    </source>
</evidence>
<name>A0A318LFQ0_9PSEU</name>
<feature type="region of interest" description="Disordered" evidence="1">
    <location>
        <begin position="127"/>
        <end position="153"/>
    </location>
</feature>
<dbReference type="EMBL" id="MASU01000012">
    <property type="protein sequence ID" value="PXY25535.1"/>
    <property type="molecule type" value="Genomic_DNA"/>
</dbReference>
<comment type="caution">
    <text evidence="2">The sequence shown here is derived from an EMBL/GenBank/DDBJ whole genome shotgun (WGS) entry which is preliminary data.</text>
</comment>
<dbReference type="AlphaFoldDB" id="A0A318LFQ0"/>
<gene>
    <name evidence="2" type="ORF">BA062_25605</name>
</gene>
<dbReference type="OrthoDB" id="9799383at2"/>
<proteinExistence type="predicted"/>
<accession>A0A318LFQ0</accession>
<reference evidence="2 3" key="1">
    <citation type="submission" date="2016-07" db="EMBL/GenBank/DDBJ databases">
        <title>Draft genome sequence of Prauserella sp. YIM 121212, isolated from alkaline soil.</title>
        <authorList>
            <person name="Ruckert C."/>
            <person name="Albersmeier A."/>
            <person name="Jiang C.-L."/>
            <person name="Jiang Y."/>
            <person name="Kalinowski J."/>
            <person name="Schneider O."/>
            <person name="Winkler A."/>
            <person name="Zotchev S.B."/>
        </authorList>
    </citation>
    <scope>NUCLEOTIDE SEQUENCE [LARGE SCALE GENOMIC DNA]</scope>
    <source>
        <strain evidence="2 3">YIM 121212</strain>
    </source>
</reference>
<evidence type="ECO:0000313" key="3">
    <source>
        <dbReference type="Proteomes" id="UP000247892"/>
    </source>
</evidence>
<dbReference type="Gene3D" id="6.10.140.1340">
    <property type="match status" value="1"/>
</dbReference>
<dbReference type="Proteomes" id="UP000247892">
    <property type="component" value="Unassembled WGS sequence"/>
</dbReference>